<dbReference type="AlphaFoldDB" id="A0AAU9MXI9"/>
<sequence>MDRAKEAIAQAFKNKADKYAEVFKIIDRRWNCQLHQPLHAAGHYLNPALYYENPNVENDDEVMSGLMSCIHKLALNEDEEMKIHAELPIYRSAQGIFGNPIAKKMRVKIAPGK</sequence>
<evidence type="ECO:0000313" key="2">
    <source>
        <dbReference type="Proteomes" id="UP001157418"/>
    </source>
</evidence>
<dbReference type="Proteomes" id="UP001157418">
    <property type="component" value="Unassembled WGS sequence"/>
</dbReference>
<accession>A0AAU9MXI9</accession>
<name>A0AAU9MXI9_9ASTR</name>
<keyword evidence="2" id="KW-1185">Reference proteome</keyword>
<proteinExistence type="predicted"/>
<comment type="caution">
    <text evidence="1">The sequence shown here is derived from an EMBL/GenBank/DDBJ whole genome shotgun (WGS) entry which is preliminary data.</text>
</comment>
<gene>
    <name evidence="1" type="ORF">LVIROSA_LOCUS18301</name>
</gene>
<evidence type="ECO:0000313" key="1">
    <source>
        <dbReference type="EMBL" id="CAH1431590.1"/>
    </source>
</evidence>
<dbReference type="EMBL" id="CAKMRJ010003334">
    <property type="protein sequence ID" value="CAH1431590.1"/>
    <property type="molecule type" value="Genomic_DNA"/>
</dbReference>
<reference evidence="1 2" key="1">
    <citation type="submission" date="2022-01" db="EMBL/GenBank/DDBJ databases">
        <authorList>
            <person name="Xiong W."/>
            <person name="Schranz E."/>
        </authorList>
    </citation>
    <scope>NUCLEOTIDE SEQUENCE [LARGE SCALE GENOMIC DNA]</scope>
</reference>
<organism evidence="1 2">
    <name type="scientific">Lactuca virosa</name>
    <dbReference type="NCBI Taxonomy" id="75947"/>
    <lineage>
        <taxon>Eukaryota</taxon>
        <taxon>Viridiplantae</taxon>
        <taxon>Streptophyta</taxon>
        <taxon>Embryophyta</taxon>
        <taxon>Tracheophyta</taxon>
        <taxon>Spermatophyta</taxon>
        <taxon>Magnoliopsida</taxon>
        <taxon>eudicotyledons</taxon>
        <taxon>Gunneridae</taxon>
        <taxon>Pentapetalae</taxon>
        <taxon>asterids</taxon>
        <taxon>campanulids</taxon>
        <taxon>Asterales</taxon>
        <taxon>Asteraceae</taxon>
        <taxon>Cichorioideae</taxon>
        <taxon>Cichorieae</taxon>
        <taxon>Lactucinae</taxon>
        <taxon>Lactuca</taxon>
    </lineage>
</organism>
<protein>
    <submittedName>
        <fullName evidence="1">Uncharacterized protein</fullName>
    </submittedName>
</protein>